<accession>A0ABR8V4R9</accession>
<dbReference type="EMBL" id="JACSQE010000012">
    <property type="protein sequence ID" value="MBD7999779.1"/>
    <property type="molecule type" value="Genomic_DNA"/>
</dbReference>
<evidence type="ECO:0000256" key="1">
    <source>
        <dbReference type="SAM" id="MobiDB-lite"/>
    </source>
</evidence>
<proteinExistence type="predicted"/>
<dbReference type="Proteomes" id="UP000633601">
    <property type="component" value="Unassembled WGS sequence"/>
</dbReference>
<sequence length="117" mass="12187">MAGACRAEPADRARGSGRARSRARRRRAPLGAAGTTDTSPGRTVRTVEVVLVSGDGSSEDYDEPTAMLPWLVGHGVPAERVVRDVAGLDTHDTYVRARAVFGVTETLPAARAGAASS</sequence>
<organism evidence="2 3">
    <name type="scientific">Oerskovia gallyi</name>
    <dbReference type="NCBI Taxonomy" id="2762226"/>
    <lineage>
        <taxon>Bacteria</taxon>
        <taxon>Bacillati</taxon>
        <taxon>Actinomycetota</taxon>
        <taxon>Actinomycetes</taxon>
        <taxon>Micrococcales</taxon>
        <taxon>Cellulomonadaceae</taxon>
        <taxon>Oerskovia</taxon>
    </lineage>
</organism>
<feature type="region of interest" description="Disordered" evidence="1">
    <location>
        <begin position="1"/>
        <end position="42"/>
    </location>
</feature>
<comment type="caution">
    <text evidence="2">The sequence shown here is derived from an EMBL/GenBank/DDBJ whole genome shotgun (WGS) entry which is preliminary data.</text>
</comment>
<feature type="compositionally biased region" description="Basic residues" evidence="1">
    <location>
        <begin position="15"/>
        <end position="28"/>
    </location>
</feature>
<name>A0ABR8V4R9_9CELL</name>
<protein>
    <submittedName>
        <fullName evidence="2">YdcF family protein</fullName>
    </submittedName>
</protein>
<evidence type="ECO:0000313" key="2">
    <source>
        <dbReference type="EMBL" id="MBD7999779.1"/>
    </source>
</evidence>
<evidence type="ECO:0000313" key="3">
    <source>
        <dbReference type="Proteomes" id="UP000633601"/>
    </source>
</evidence>
<reference evidence="2 3" key="1">
    <citation type="submission" date="2020-08" db="EMBL/GenBank/DDBJ databases">
        <title>A Genomic Blueprint of the Chicken Gut Microbiome.</title>
        <authorList>
            <person name="Gilroy R."/>
            <person name="Ravi A."/>
            <person name="Getino M."/>
            <person name="Pursley I."/>
            <person name="Horton D.L."/>
            <person name="Alikhan N.-F."/>
            <person name="Baker D."/>
            <person name="Gharbi K."/>
            <person name="Hall N."/>
            <person name="Watson M."/>
            <person name="Adriaenssens E.M."/>
            <person name="Foster-Nyarko E."/>
            <person name="Jarju S."/>
            <person name="Secka A."/>
            <person name="Antonio M."/>
            <person name="Oren A."/>
            <person name="Chaudhuri R."/>
            <person name="La Ragione R.M."/>
            <person name="Hildebrand F."/>
            <person name="Pallen M.J."/>
        </authorList>
    </citation>
    <scope>NUCLEOTIDE SEQUENCE [LARGE SCALE GENOMIC DNA]</scope>
    <source>
        <strain evidence="2 3">Sa2CUA8</strain>
    </source>
</reference>
<gene>
    <name evidence="2" type="ORF">H9640_14595</name>
</gene>
<keyword evidence="3" id="KW-1185">Reference proteome</keyword>